<gene>
    <name evidence="1" type="ORF">M9H77_25933</name>
</gene>
<evidence type="ECO:0000313" key="2">
    <source>
        <dbReference type="Proteomes" id="UP001060085"/>
    </source>
</evidence>
<sequence length="202" mass="23183">MTDIALAGLQDKYSILDECVLLRPGPDARPCSPPPWCYCKRVYFLFGRSYFGFRNGWRAESLDSDSFPCTSLQSKRKCASVVAPELINAKNAMMREHDMNPQRVYELETELKELESNFASLGEWCQLAESFHDAKERELANIVSKVPLLEVAADEKERDLQKKLLKCFGLQRLLGLVINREGRLNSHLVRGICERLIWTTHM</sequence>
<dbReference type="Proteomes" id="UP001060085">
    <property type="component" value="Linkage Group LG06"/>
</dbReference>
<organism evidence="1 2">
    <name type="scientific">Catharanthus roseus</name>
    <name type="common">Madagascar periwinkle</name>
    <name type="synonym">Vinca rosea</name>
    <dbReference type="NCBI Taxonomy" id="4058"/>
    <lineage>
        <taxon>Eukaryota</taxon>
        <taxon>Viridiplantae</taxon>
        <taxon>Streptophyta</taxon>
        <taxon>Embryophyta</taxon>
        <taxon>Tracheophyta</taxon>
        <taxon>Spermatophyta</taxon>
        <taxon>Magnoliopsida</taxon>
        <taxon>eudicotyledons</taxon>
        <taxon>Gunneridae</taxon>
        <taxon>Pentapetalae</taxon>
        <taxon>asterids</taxon>
        <taxon>lamiids</taxon>
        <taxon>Gentianales</taxon>
        <taxon>Apocynaceae</taxon>
        <taxon>Rauvolfioideae</taxon>
        <taxon>Vinceae</taxon>
        <taxon>Catharanthinae</taxon>
        <taxon>Catharanthus</taxon>
    </lineage>
</organism>
<reference evidence="2" key="1">
    <citation type="journal article" date="2023" name="Nat. Plants">
        <title>Single-cell RNA sequencing provides a high-resolution roadmap for understanding the multicellular compartmentation of specialized metabolism.</title>
        <authorList>
            <person name="Sun S."/>
            <person name="Shen X."/>
            <person name="Li Y."/>
            <person name="Li Y."/>
            <person name="Wang S."/>
            <person name="Li R."/>
            <person name="Zhang H."/>
            <person name="Shen G."/>
            <person name="Guo B."/>
            <person name="Wei J."/>
            <person name="Xu J."/>
            <person name="St-Pierre B."/>
            <person name="Chen S."/>
            <person name="Sun C."/>
        </authorList>
    </citation>
    <scope>NUCLEOTIDE SEQUENCE [LARGE SCALE GENOMIC DNA]</scope>
</reference>
<accession>A0ACC0AA39</accession>
<keyword evidence="2" id="KW-1185">Reference proteome</keyword>
<evidence type="ECO:0000313" key="1">
    <source>
        <dbReference type="EMBL" id="KAI5657140.1"/>
    </source>
</evidence>
<name>A0ACC0AA39_CATRO</name>
<protein>
    <submittedName>
        <fullName evidence="1">Uncharacterized protein</fullName>
    </submittedName>
</protein>
<comment type="caution">
    <text evidence="1">The sequence shown here is derived from an EMBL/GenBank/DDBJ whole genome shotgun (WGS) entry which is preliminary data.</text>
</comment>
<dbReference type="EMBL" id="CM044706">
    <property type="protein sequence ID" value="KAI5657140.1"/>
    <property type="molecule type" value="Genomic_DNA"/>
</dbReference>
<proteinExistence type="predicted"/>